<protein>
    <submittedName>
        <fullName evidence="2">Uncharacterized protein</fullName>
    </submittedName>
</protein>
<sequence length="182" mass="21407">MIFKEYLFLGKCQKCNVDISDSGVFFASCLKQCKGYVFPNYIHVAVLFPGYSTETYDEDVEYEEHELCSIAHKPMLMGFEKRHPNEWPPLSSLWFMSRIQYADDVKILEVINDLLFLNNLRTGVFQHGVHHDSIHDMRYIDLGLLDGKYYTQFNATGNHWFNPLPSVRLLFFKEQDLEHIIK</sequence>
<dbReference type="WBParaSite" id="JU765_v2.g5757.t1">
    <property type="protein sequence ID" value="JU765_v2.g5757.t1"/>
    <property type="gene ID" value="JU765_v2.g5757"/>
</dbReference>
<accession>A0AC34RDI2</accession>
<name>A0AC34RDI2_9BILA</name>
<evidence type="ECO:0000313" key="1">
    <source>
        <dbReference type="Proteomes" id="UP000887576"/>
    </source>
</evidence>
<organism evidence="1 2">
    <name type="scientific">Panagrolaimus sp. JU765</name>
    <dbReference type="NCBI Taxonomy" id="591449"/>
    <lineage>
        <taxon>Eukaryota</taxon>
        <taxon>Metazoa</taxon>
        <taxon>Ecdysozoa</taxon>
        <taxon>Nematoda</taxon>
        <taxon>Chromadorea</taxon>
        <taxon>Rhabditida</taxon>
        <taxon>Tylenchina</taxon>
        <taxon>Panagrolaimomorpha</taxon>
        <taxon>Panagrolaimoidea</taxon>
        <taxon>Panagrolaimidae</taxon>
        <taxon>Panagrolaimus</taxon>
    </lineage>
</organism>
<proteinExistence type="predicted"/>
<dbReference type="Proteomes" id="UP000887576">
    <property type="component" value="Unplaced"/>
</dbReference>
<reference evidence="2" key="1">
    <citation type="submission" date="2022-11" db="UniProtKB">
        <authorList>
            <consortium name="WormBaseParasite"/>
        </authorList>
    </citation>
    <scope>IDENTIFICATION</scope>
</reference>
<evidence type="ECO:0000313" key="2">
    <source>
        <dbReference type="WBParaSite" id="JU765_v2.g5757.t1"/>
    </source>
</evidence>